<evidence type="ECO:0000256" key="3">
    <source>
        <dbReference type="ARBA" id="ARBA00022692"/>
    </source>
</evidence>
<feature type="transmembrane region" description="Helical" evidence="6">
    <location>
        <begin position="174"/>
        <end position="196"/>
    </location>
</feature>
<feature type="transmembrane region" description="Helical" evidence="6">
    <location>
        <begin position="226"/>
        <end position="249"/>
    </location>
</feature>
<dbReference type="RefSeq" id="WP_117002317.1">
    <property type="nucleotide sequence ID" value="NZ_BMJS01000010.1"/>
</dbReference>
<feature type="transmembrane region" description="Helical" evidence="6">
    <location>
        <begin position="84"/>
        <end position="105"/>
    </location>
</feature>
<dbReference type="InterPro" id="IPR001898">
    <property type="entry name" value="SLC13A/DASS"/>
</dbReference>
<organism evidence="7 8">
    <name type="scientific">Cysteiniphilum litorale</name>
    <dbReference type="NCBI Taxonomy" id="2056700"/>
    <lineage>
        <taxon>Bacteria</taxon>
        <taxon>Pseudomonadati</taxon>
        <taxon>Pseudomonadota</taxon>
        <taxon>Gammaproteobacteria</taxon>
        <taxon>Thiotrichales</taxon>
        <taxon>Fastidiosibacteraceae</taxon>
        <taxon>Cysteiniphilum</taxon>
    </lineage>
</organism>
<dbReference type="GO" id="GO:1905039">
    <property type="term" value="P:carboxylic acid transmembrane transport"/>
    <property type="evidence" value="ECO:0007669"/>
    <property type="project" value="UniProtKB-ARBA"/>
</dbReference>
<dbReference type="GO" id="GO:0005886">
    <property type="term" value="C:plasma membrane"/>
    <property type="evidence" value="ECO:0007669"/>
    <property type="project" value="UniProtKB-SubCell"/>
</dbReference>
<comment type="subcellular location">
    <subcellularLocation>
        <location evidence="1">Cell membrane</location>
        <topology evidence="1">Multi-pass membrane protein</topology>
    </subcellularLocation>
</comment>
<evidence type="ECO:0000256" key="4">
    <source>
        <dbReference type="ARBA" id="ARBA00022989"/>
    </source>
</evidence>
<feature type="transmembrane region" description="Helical" evidence="6">
    <location>
        <begin position="411"/>
        <end position="435"/>
    </location>
</feature>
<proteinExistence type="predicted"/>
<feature type="transmembrane region" description="Helical" evidence="6">
    <location>
        <begin position="278"/>
        <end position="297"/>
    </location>
</feature>
<dbReference type="PANTHER" id="PTHR10283:SF82">
    <property type="entry name" value="SOLUTE CARRIER FAMILY 13 MEMBER 2"/>
    <property type="match status" value="1"/>
</dbReference>
<dbReference type="AlphaFoldDB" id="A0A8J2Z448"/>
<keyword evidence="4 6" id="KW-1133">Transmembrane helix</keyword>
<gene>
    <name evidence="7" type="ORF">GCM10010995_12300</name>
</gene>
<keyword evidence="5 6" id="KW-0472">Membrane</keyword>
<protein>
    <submittedName>
        <fullName evidence="7">Divalent anion:Na+ symporter (DASS) family protein</fullName>
    </submittedName>
</protein>
<dbReference type="NCBIfam" id="TIGR00785">
    <property type="entry name" value="dass"/>
    <property type="match status" value="1"/>
</dbReference>
<keyword evidence="2" id="KW-1003">Cell membrane</keyword>
<name>A0A8J2Z448_9GAMM</name>
<evidence type="ECO:0000313" key="8">
    <source>
        <dbReference type="Proteomes" id="UP000636949"/>
    </source>
</evidence>
<comment type="caution">
    <text evidence="7">The sequence shown here is derived from an EMBL/GenBank/DDBJ whole genome shotgun (WGS) entry which is preliminary data.</text>
</comment>
<dbReference type="OrthoDB" id="9766267at2"/>
<feature type="transmembrane region" description="Helical" evidence="6">
    <location>
        <begin position="12"/>
        <end position="31"/>
    </location>
</feature>
<feature type="transmembrane region" description="Helical" evidence="6">
    <location>
        <begin position="326"/>
        <end position="344"/>
    </location>
</feature>
<dbReference type="Proteomes" id="UP000636949">
    <property type="component" value="Unassembled WGS sequence"/>
</dbReference>
<feature type="transmembrane region" description="Helical" evidence="6">
    <location>
        <begin position="150"/>
        <end position="167"/>
    </location>
</feature>
<evidence type="ECO:0000256" key="1">
    <source>
        <dbReference type="ARBA" id="ARBA00004651"/>
    </source>
</evidence>
<reference evidence="7" key="1">
    <citation type="journal article" date="2014" name="Int. J. Syst. Evol. Microbiol.">
        <title>Complete genome sequence of Corynebacterium casei LMG S-19264T (=DSM 44701T), isolated from a smear-ripened cheese.</title>
        <authorList>
            <consortium name="US DOE Joint Genome Institute (JGI-PGF)"/>
            <person name="Walter F."/>
            <person name="Albersmeier A."/>
            <person name="Kalinowski J."/>
            <person name="Ruckert C."/>
        </authorList>
    </citation>
    <scope>NUCLEOTIDE SEQUENCE</scope>
    <source>
        <strain evidence="7">CGMCC 1.15758</strain>
    </source>
</reference>
<accession>A0A8J2Z448</accession>
<keyword evidence="3 6" id="KW-0812">Transmembrane</keyword>
<dbReference type="GO" id="GO:0008514">
    <property type="term" value="F:organic anion transmembrane transporter activity"/>
    <property type="evidence" value="ECO:0007669"/>
    <property type="project" value="UniProtKB-ARBA"/>
</dbReference>
<feature type="transmembrane region" description="Helical" evidence="6">
    <location>
        <begin position="43"/>
        <end position="72"/>
    </location>
</feature>
<reference evidence="7" key="2">
    <citation type="submission" date="2020-09" db="EMBL/GenBank/DDBJ databases">
        <authorList>
            <person name="Sun Q."/>
            <person name="Zhou Y."/>
        </authorList>
    </citation>
    <scope>NUCLEOTIDE SEQUENCE</scope>
    <source>
        <strain evidence="7">CGMCC 1.15758</strain>
    </source>
</reference>
<evidence type="ECO:0000313" key="7">
    <source>
        <dbReference type="EMBL" id="GGF96602.1"/>
    </source>
</evidence>
<feature type="transmembrane region" description="Helical" evidence="6">
    <location>
        <begin position="356"/>
        <end position="379"/>
    </location>
</feature>
<dbReference type="PRINTS" id="PR00758">
    <property type="entry name" value="ARSENICPUMP"/>
</dbReference>
<evidence type="ECO:0000256" key="6">
    <source>
        <dbReference type="SAM" id="Phobius"/>
    </source>
</evidence>
<evidence type="ECO:0000256" key="2">
    <source>
        <dbReference type="ARBA" id="ARBA00022475"/>
    </source>
</evidence>
<dbReference type="PANTHER" id="PTHR10283">
    <property type="entry name" value="SOLUTE CARRIER FAMILY 13 MEMBER"/>
    <property type="match status" value="1"/>
</dbReference>
<evidence type="ECO:0000256" key="5">
    <source>
        <dbReference type="ARBA" id="ARBA00023136"/>
    </source>
</evidence>
<feature type="transmembrane region" description="Helical" evidence="6">
    <location>
        <begin position="386"/>
        <end position="405"/>
    </location>
</feature>
<feature type="transmembrane region" description="Helical" evidence="6">
    <location>
        <begin position="447"/>
        <end position="468"/>
    </location>
</feature>
<keyword evidence="8" id="KW-1185">Reference proteome</keyword>
<dbReference type="EMBL" id="BMJS01000010">
    <property type="protein sequence ID" value="GGF96602.1"/>
    <property type="molecule type" value="Genomic_DNA"/>
</dbReference>
<sequence>MHQKEMELPTIPSIFLCVLAAVVIYFVALYLPVGHFSEAGKHAFAVFCVAAFLWISNIFPLAVTGIIVLFLLPMSGDIFSQDVYSYFGNSAIFFVLGAFILASPVMRSGLSKRFAITIIAKFGTGSKRLCMSIFVLASIMAFFISEHAVAAMLLPIVLEIVTAANVRKKSRFAFAAYMAMAWGAMIGGTATLLGGARAPLALGILQDTFANNAQFAHASHIGFIQWSIWVIPIVLIMLALASVCVLIAAHNTGANIQLARETLMAHKKQIGKITKREILTLIVVLFTILLWVCYGTAWGLDWIAFLGVIMAFSLRITNWKEVEKDVQWGIVLMYGSAIALSVALRNTGAAAEMVQIMMRLGIESPLVVLILLVVLAAILTEIMSNAASVAVLLPIGLALAVEYGIDPRVVTIAIATSAGLTFMLPVSTPAMALVVQSDHVKIHQAMAWGVGLKLAGIIVITLAMALYWPLLGAF</sequence>
<dbReference type="InterPro" id="IPR000802">
    <property type="entry name" value="Arsenical_pump_ArsB"/>
</dbReference>
<dbReference type="Pfam" id="PF00939">
    <property type="entry name" value="Na_sulph_symp"/>
    <property type="match status" value="1"/>
</dbReference>
<dbReference type="GO" id="GO:0015105">
    <property type="term" value="F:arsenite transmembrane transporter activity"/>
    <property type="evidence" value="ECO:0007669"/>
    <property type="project" value="InterPro"/>
</dbReference>